<dbReference type="InterPro" id="IPR036977">
    <property type="entry name" value="DNA_primase_Znf_CHC2"/>
</dbReference>
<dbReference type="GO" id="GO:0006260">
    <property type="term" value="P:DNA replication"/>
    <property type="evidence" value="ECO:0007669"/>
    <property type="project" value="InterPro"/>
</dbReference>
<dbReference type="Gene3D" id="3.90.580.10">
    <property type="entry name" value="Zinc finger, CHC2-type domain"/>
    <property type="match status" value="1"/>
</dbReference>
<evidence type="ECO:0000259" key="1">
    <source>
        <dbReference type="Pfam" id="PF01807"/>
    </source>
</evidence>
<evidence type="ECO:0000313" key="3">
    <source>
        <dbReference type="EMBL" id="EAQ14294.1"/>
    </source>
</evidence>
<gene>
    <name evidence="3" type="ORF">RB2654_16531</name>
</gene>
<feature type="domain" description="DUF7146" evidence="2">
    <location>
        <begin position="149"/>
        <end position="265"/>
    </location>
</feature>
<evidence type="ECO:0000259" key="2">
    <source>
        <dbReference type="Pfam" id="PF23639"/>
    </source>
</evidence>
<evidence type="ECO:0000313" key="4">
    <source>
        <dbReference type="Proteomes" id="UP000002931"/>
    </source>
</evidence>
<dbReference type="Pfam" id="PF01807">
    <property type="entry name" value="Zn_ribbon_DnaG"/>
    <property type="match status" value="1"/>
</dbReference>
<comment type="caution">
    <text evidence="3">The sequence shown here is derived from an EMBL/GenBank/DDBJ whole genome shotgun (WGS) entry which is preliminary data.</text>
</comment>
<dbReference type="InterPro" id="IPR055570">
    <property type="entry name" value="DUF7146"/>
</dbReference>
<name>A3VBG1_9RHOB</name>
<keyword evidence="4" id="KW-1185">Reference proteome</keyword>
<dbReference type="HOGENOM" id="CLU_051135_0_0_5"/>
<protein>
    <submittedName>
        <fullName evidence="3">Uncharacterized protein</fullName>
    </submittedName>
</protein>
<dbReference type="SUPFAM" id="SSF57783">
    <property type="entry name" value="Zinc beta-ribbon"/>
    <property type="match status" value="1"/>
</dbReference>
<dbReference type="InterPro" id="IPR002694">
    <property type="entry name" value="Znf_CHC2"/>
</dbReference>
<reference evidence="3 4" key="1">
    <citation type="journal article" date="2010" name="J. Bacteriol.">
        <title>Genome sequences of Pelagibaca bermudensis HTCC2601T and Maritimibacter alkaliphilus HTCC2654T, the type strains of two marine Roseobacter genera.</title>
        <authorList>
            <person name="Thrash J.C."/>
            <person name="Cho J.C."/>
            <person name="Ferriera S."/>
            <person name="Johnson J."/>
            <person name="Vergin K.L."/>
            <person name="Giovannoni S.J."/>
        </authorList>
    </citation>
    <scope>NUCLEOTIDE SEQUENCE [LARGE SCALE GENOMIC DNA]</scope>
    <source>
        <strain evidence="3 4">HTCC2654</strain>
    </source>
</reference>
<accession>A3VBG1</accession>
<dbReference type="GO" id="GO:0003899">
    <property type="term" value="F:DNA-directed RNA polymerase activity"/>
    <property type="evidence" value="ECO:0007669"/>
    <property type="project" value="InterPro"/>
</dbReference>
<feature type="domain" description="Zinc finger CHC2-type" evidence="1">
    <location>
        <begin position="41"/>
        <end position="122"/>
    </location>
</feature>
<dbReference type="eggNOG" id="COG4643">
    <property type="taxonomic scope" value="Bacteria"/>
</dbReference>
<dbReference type="AlphaFoldDB" id="A3VBG1"/>
<proteinExistence type="predicted"/>
<dbReference type="GO" id="GO:0008270">
    <property type="term" value="F:zinc ion binding"/>
    <property type="evidence" value="ECO:0007669"/>
    <property type="project" value="InterPro"/>
</dbReference>
<organism evidence="3 4">
    <name type="scientific">Maritimibacter alkaliphilus HTCC2654</name>
    <dbReference type="NCBI Taxonomy" id="314271"/>
    <lineage>
        <taxon>Bacteria</taxon>
        <taxon>Pseudomonadati</taxon>
        <taxon>Pseudomonadota</taxon>
        <taxon>Alphaproteobacteria</taxon>
        <taxon>Rhodobacterales</taxon>
        <taxon>Roseobacteraceae</taxon>
        <taxon>Maritimibacter</taxon>
    </lineage>
</organism>
<dbReference type="Proteomes" id="UP000002931">
    <property type="component" value="Unassembled WGS sequence"/>
</dbReference>
<dbReference type="EMBL" id="AAMT01000002">
    <property type="protein sequence ID" value="EAQ14294.1"/>
    <property type="molecule type" value="Genomic_DNA"/>
</dbReference>
<dbReference type="GO" id="GO:0003677">
    <property type="term" value="F:DNA binding"/>
    <property type="evidence" value="ECO:0007669"/>
    <property type="project" value="InterPro"/>
</dbReference>
<sequence length="405" mass="43722">MDMRATYRDLLASHGGNEAEAKAALNAVIEDRKAQAKALPIGELVERLQIPNLKRQSGELVGPCPACGGTDRFAINAAKGVFNCRSCGANGGGVNLVRHVLACDFGAAIDWMIGETAVQISDAERARRRARAEAAERKRLADAARFRRKAIEDGKRIWQQAVDPAGTPVADYLAGRGLPLKRFPPTIRYLARHTYAKKIDGQVRSLHTGPAMIAAVLSPDNRITAVHQTWIDPDNPGKKAKILYYGEEQPAKLVRGSKKGAAIRLTSAQGCHTLIMGEGIETTFSAMRGAPIQGAAYWAGVDLGNLSGIMVKDPTPGAPRWSGIPDMTDGEAFVPPPWIKRFIFVMDGDSHPAMTRAKLESGLRRAMALVPGLTGEIVTAKPGKDLNDMLIEEAQADDEDRLPDH</sequence>
<dbReference type="Pfam" id="PF23639">
    <property type="entry name" value="DUF7146"/>
    <property type="match status" value="1"/>
</dbReference>
<dbReference type="STRING" id="314271.RB2654_16531"/>